<evidence type="ECO:0000313" key="5">
    <source>
        <dbReference type="Proteomes" id="UP000639775"/>
    </source>
</evidence>
<evidence type="ECO:0000313" key="4">
    <source>
        <dbReference type="EMBL" id="NHQ74966.1"/>
    </source>
</evidence>
<comment type="caution">
    <text evidence="4">The sequence shown here is derived from an EMBL/GenBank/DDBJ whole genome shotgun (WGS) entry which is preliminary data.</text>
</comment>
<dbReference type="NCBIfam" id="NF009943">
    <property type="entry name" value="PRK13406.1"/>
    <property type="match status" value="1"/>
</dbReference>
<feature type="domain" description="VWFA" evidence="3">
    <location>
        <begin position="377"/>
        <end position="557"/>
    </location>
</feature>
<evidence type="ECO:0000259" key="3">
    <source>
        <dbReference type="PROSITE" id="PS50234"/>
    </source>
</evidence>
<dbReference type="InterPro" id="IPR041702">
    <property type="entry name" value="BchD/ChlD_VWA"/>
</dbReference>
<dbReference type="PROSITE" id="PS50234">
    <property type="entry name" value="VWFA"/>
    <property type="match status" value="1"/>
</dbReference>
<dbReference type="Pfam" id="PF17863">
    <property type="entry name" value="AAA_lid_2"/>
    <property type="match status" value="1"/>
</dbReference>
<dbReference type="EMBL" id="JAAORB010000021">
    <property type="protein sequence ID" value="NHQ74966.1"/>
    <property type="molecule type" value="Genomic_DNA"/>
</dbReference>
<dbReference type="PANTHER" id="PTHR43473">
    <property type="entry name" value="MAGNESIUM-CHELATASE SUBUNIT CHLD, CHLOROPLASTIC"/>
    <property type="match status" value="1"/>
</dbReference>
<feature type="region of interest" description="Disordered" evidence="2">
    <location>
        <begin position="296"/>
        <end position="331"/>
    </location>
</feature>
<organism evidence="4 5">
    <name type="scientific">Roseovarius gahaiensis</name>
    <dbReference type="NCBI Taxonomy" id="2716691"/>
    <lineage>
        <taxon>Bacteria</taxon>
        <taxon>Pseudomonadati</taxon>
        <taxon>Pseudomonadota</taxon>
        <taxon>Alphaproteobacteria</taxon>
        <taxon>Rhodobacterales</taxon>
        <taxon>Roseobacteraceae</taxon>
        <taxon>Roseovarius</taxon>
    </lineage>
</organism>
<dbReference type="SUPFAM" id="SSF52540">
    <property type="entry name" value="P-loop containing nucleoside triphosphate hydrolases"/>
    <property type="match status" value="1"/>
</dbReference>
<accession>A0A967BFD0</accession>
<dbReference type="InterPro" id="IPR036465">
    <property type="entry name" value="vWFA_dom_sf"/>
</dbReference>
<sequence>MADAPQSWARAMRAMAALAVDPGALKGLTLRARAGPVRQTAEAALSKLPGRQHRIHPSLTDTQLFGGLNISASLSEGRLVKDKGLADRPATLILPMAERCPPGLAIRLGQLLDAGLGHALILLDEGAEPEEEGHAALQDRLAFHVDLNGLRWSEVSVRLPAPADIEAARSHLMRIALPEGAIQSLTVLATRFGIDSLRAPLMAVSTARALAALDHADTVTEAHLSEAAELVYPVRATHLPQEPDQDDTSQEAETPPDEGHSSDGDGTTPNTLPDDLMIEAVAALLPDGLLDRVSAKTRSAQPLSGGGAGARRRGNRTGRPLPSRPGHPDGRARIDVIATLRAAVPWQALRPKRGDARIIIYPSDIRLRHYEDRSDRLVIFIVDASGSAAMARLAEAKGAVELLLGQAYARRDHVALVAFRGTGAETLLPPTRSLVQAKRRLAALPGGGGTPLAAGLEAAAQLAEQARSRGLSPTFALLTDGRANIALDGAAGRAQAQSDAANRAAQLGALTLQGCVIDTAPRPGPEATNLARALGVASISLPRADAQRLSQAIETELDR</sequence>
<reference evidence="4" key="1">
    <citation type="submission" date="2020-03" db="EMBL/GenBank/DDBJ databases">
        <title>Roseovarius gahaiensis sp. nov., isolated from Gahai Saline Lake, China.</title>
        <authorList>
            <person name="Sun X."/>
        </authorList>
    </citation>
    <scope>NUCLEOTIDE SEQUENCE</scope>
    <source>
        <strain evidence="4">GH877</strain>
    </source>
</reference>
<protein>
    <submittedName>
        <fullName evidence="4">Magnesium chelatase subunit D</fullName>
    </submittedName>
</protein>
<gene>
    <name evidence="4" type="ORF">HAT86_10890</name>
</gene>
<dbReference type="InterPro" id="IPR002035">
    <property type="entry name" value="VWF_A"/>
</dbReference>
<dbReference type="Proteomes" id="UP000639775">
    <property type="component" value="Unassembled WGS sequence"/>
</dbReference>
<dbReference type="Gene3D" id="3.40.50.410">
    <property type="entry name" value="von Willebrand factor, type A domain"/>
    <property type="match status" value="1"/>
</dbReference>
<proteinExistence type="inferred from homology"/>
<dbReference type="InterPro" id="IPR027417">
    <property type="entry name" value="P-loop_NTPase"/>
</dbReference>
<keyword evidence="5" id="KW-1185">Reference proteome</keyword>
<dbReference type="InterPro" id="IPR041628">
    <property type="entry name" value="ChlI/MoxR_AAA_lid"/>
</dbReference>
<name>A0A967BFD0_9RHOB</name>
<dbReference type="CDD" id="cd01451">
    <property type="entry name" value="vWA_Magnesium_chelatase"/>
    <property type="match status" value="1"/>
</dbReference>
<comment type="similarity">
    <text evidence="1">Belongs to the Mg-chelatase subunits D/I family.</text>
</comment>
<dbReference type="Pfam" id="PF13519">
    <property type="entry name" value="VWA_2"/>
    <property type="match status" value="1"/>
</dbReference>
<dbReference type="SMART" id="SM00327">
    <property type="entry name" value="VWA"/>
    <property type="match status" value="1"/>
</dbReference>
<dbReference type="PANTHER" id="PTHR43473:SF2">
    <property type="entry name" value="MAGNESIUM-CHELATASE SUBUNIT CHLD, CHLOROPLASTIC"/>
    <property type="match status" value="1"/>
</dbReference>
<dbReference type="Gene3D" id="1.10.8.80">
    <property type="entry name" value="Magnesium chelatase subunit I, C-Terminal domain"/>
    <property type="match status" value="1"/>
</dbReference>
<evidence type="ECO:0000256" key="2">
    <source>
        <dbReference type="SAM" id="MobiDB-lite"/>
    </source>
</evidence>
<dbReference type="SUPFAM" id="SSF53300">
    <property type="entry name" value="vWA-like"/>
    <property type="match status" value="1"/>
</dbReference>
<dbReference type="RefSeq" id="WP_167197238.1">
    <property type="nucleotide sequence ID" value="NZ_JAAORB010000021.1"/>
</dbReference>
<evidence type="ECO:0000256" key="1">
    <source>
        <dbReference type="ARBA" id="ARBA00005799"/>
    </source>
</evidence>
<feature type="compositionally biased region" description="Acidic residues" evidence="2">
    <location>
        <begin position="243"/>
        <end position="256"/>
    </location>
</feature>
<feature type="region of interest" description="Disordered" evidence="2">
    <location>
        <begin position="239"/>
        <end position="273"/>
    </location>
</feature>
<dbReference type="AlphaFoldDB" id="A0A967BFD0"/>